<feature type="non-terminal residue" evidence="1">
    <location>
        <position position="1"/>
    </location>
</feature>
<evidence type="ECO:0000313" key="1">
    <source>
        <dbReference type="EMBL" id="MFC2997459.1"/>
    </source>
</evidence>
<proteinExistence type="predicted"/>
<dbReference type="EMBL" id="JBHRSF010000145">
    <property type="protein sequence ID" value="MFC2997459.1"/>
    <property type="molecule type" value="Genomic_DNA"/>
</dbReference>
<evidence type="ECO:0000313" key="2">
    <source>
        <dbReference type="Proteomes" id="UP001595455"/>
    </source>
</evidence>
<dbReference type="RefSeq" id="WP_378228047.1">
    <property type="nucleotide sequence ID" value="NZ_JBHRSF010000145.1"/>
</dbReference>
<reference evidence="2" key="1">
    <citation type="journal article" date="2019" name="Int. J. Syst. Evol. Microbiol.">
        <title>The Global Catalogue of Microorganisms (GCM) 10K type strain sequencing project: providing services to taxonomists for standard genome sequencing and annotation.</title>
        <authorList>
            <consortium name="The Broad Institute Genomics Platform"/>
            <consortium name="The Broad Institute Genome Sequencing Center for Infectious Disease"/>
            <person name="Wu L."/>
            <person name="Ma J."/>
        </authorList>
    </citation>
    <scope>NUCLEOTIDE SEQUENCE [LARGE SCALE GENOMIC DNA]</scope>
    <source>
        <strain evidence="2">KCTC 62575</strain>
    </source>
</reference>
<gene>
    <name evidence="1" type="ORF">ACFODO_19880</name>
</gene>
<dbReference type="NCBIfam" id="NF040662">
    <property type="entry name" value="attach_TipJ_rel"/>
    <property type="match status" value="1"/>
</dbReference>
<name>A0ABV7BLA8_9GAMM</name>
<sequence length="252" mass="29255">PNRFGSKIQLQFEQPQENAVLLFNHRNKVPKSEKRTESWGVQNKYDGVEIEYTSPTDDTRIKYIASDKTNPTNLMSIKSTGIRNEAQAKTRAWREWNKIRYQETSVQFDALDESEILLRNDKIIVADNTSIDTQDGEVWEVDGLILRLSQDVKFEENQLYKVYLQLENGSVDMIDCFATEWTNEITLARPPQMPLVTEDGKYIKTTYQIVKAQETELSAFMLTEMSPQGVMTNGLTCVNYTDKYYEKDHSFF</sequence>
<comment type="caution">
    <text evidence="1">The sequence shown here is derived from an EMBL/GenBank/DDBJ whole genome shotgun (WGS) entry which is preliminary data.</text>
</comment>
<organism evidence="1 2">
    <name type="scientific">Acinetobacter sichuanensis</name>
    <dbReference type="NCBI Taxonomy" id="2136183"/>
    <lineage>
        <taxon>Bacteria</taxon>
        <taxon>Pseudomonadati</taxon>
        <taxon>Pseudomonadota</taxon>
        <taxon>Gammaproteobacteria</taxon>
        <taxon>Moraxellales</taxon>
        <taxon>Moraxellaceae</taxon>
        <taxon>Acinetobacter</taxon>
    </lineage>
</organism>
<dbReference type="Proteomes" id="UP001595455">
    <property type="component" value="Unassembled WGS sequence"/>
</dbReference>
<keyword evidence="2" id="KW-1185">Reference proteome</keyword>
<protein>
    <submittedName>
        <fullName evidence="1">Host specificity factor TipJ family phage tail protein</fullName>
    </submittedName>
</protein>
<accession>A0ABV7BLA8</accession>